<dbReference type="CDD" id="cd18735">
    <property type="entry name" value="PIN_HiVapC1-like"/>
    <property type="match status" value="1"/>
</dbReference>
<comment type="function">
    <text evidence="8">Toxic component of a toxin-antitoxin (TA) system. An RNase.</text>
</comment>
<keyword evidence="2 8" id="KW-1277">Toxin-antitoxin system</keyword>
<dbReference type="PANTHER" id="PTHR33653">
    <property type="entry name" value="RIBONUCLEASE VAPC2"/>
    <property type="match status" value="1"/>
</dbReference>
<dbReference type="Proteomes" id="UP001168524">
    <property type="component" value="Unassembled WGS sequence"/>
</dbReference>
<keyword evidence="5 8" id="KW-0378">Hydrolase</keyword>
<dbReference type="Pfam" id="PF01850">
    <property type="entry name" value="PIN"/>
    <property type="match status" value="1"/>
</dbReference>
<organism evidence="10 11">
    <name type="scientific">Acinetobacter thutiue</name>
    <dbReference type="NCBI Taxonomy" id="2998078"/>
    <lineage>
        <taxon>Bacteria</taxon>
        <taxon>Pseudomonadati</taxon>
        <taxon>Pseudomonadota</taxon>
        <taxon>Gammaproteobacteria</taxon>
        <taxon>Moraxellales</taxon>
        <taxon>Moraxellaceae</taxon>
        <taxon>Acinetobacter</taxon>
    </lineage>
</organism>
<feature type="binding site" evidence="8">
    <location>
        <position position="6"/>
    </location>
    <ligand>
        <name>Mg(2+)</name>
        <dbReference type="ChEBI" id="CHEBI:18420"/>
    </ligand>
</feature>
<accession>A0ABT7WKG6</accession>
<keyword evidence="3 8" id="KW-0540">Nuclease</keyword>
<keyword evidence="8" id="KW-0800">Toxin</keyword>
<evidence type="ECO:0000256" key="8">
    <source>
        <dbReference type="HAMAP-Rule" id="MF_00265"/>
    </source>
</evidence>
<evidence type="ECO:0000256" key="6">
    <source>
        <dbReference type="ARBA" id="ARBA00022842"/>
    </source>
</evidence>
<sequence>MKYMLDTNILIYFMKNKPLSVIERVNQLSQDDELCMSFISYAELLKGAYGSQRKTVVLKQLENLILRIPVLYSTQQQLCEYYAHHALLLKQAGTPIGNNDLWIASHALAEKCILVTNNYKEFNRITDLTLENWADPV</sequence>
<comment type="cofactor">
    <cofactor evidence="1 8">
        <name>Mg(2+)</name>
        <dbReference type="ChEBI" id="CHEBI:18420"/>
    </cofactor>
</comment>
<dbReference type="SUPFAM" id="SSF88723">
    <property type="entry name" value="PIN domain-like"/>
    <property type="match status" value="1"/>
</dbReference>
<dbReference type="PANTHER" id="PTHR33653:SF1">
    <property type="entry name" value="RIBONUCLEASE VAPC2"/>
    <property type="match status" value="1"/>
</dbReference>
<evidence type="ECO:0000256" key="1">
    <source>
        <dbReference type="ARBA" id="ARBA00001946"/>
    </source>
</evidence>
<feature type="binding site" evidence="8">
    <location>
        <position position="100"/>
    </location>
    <ligand>
        <name>Mg(2+)</name>
        <dbReference type="ChEBI" id="CHEBI:18420"/>
    </ligand>
</feature>
<protein>
    <recommendedName>
        <fullName evidence="8">Ribonuclease VapC</fullName>
        <shortName evidence="8">RNase VapC</shortName>
        <ecNumber evidence="8">3.1.-.-</ecNumber>
    </recommendedName>
    <alternativeName>
        <fullName evidence="8">Toxin VapC</fullName>
    </alternativeName>
</protein>
<dbReference type="HAMAP" id="MF_00265">
    <property type="entry name" value="VapC_Nob1"/>
    <property type="match status" value="1"/>
</dbReference>
<comment type="caution">
    <text evidence="10">The sequence shown here is derived from an EMBL/GenBank/DDBJ whole genome shotgun (WGS) entry which is preliminary data.</text>
</comment>
<evidence type="ECO:0000256" key="3">
    <source>
        <dbReference type="ARBA" id="ARBA00022722"/>
    </source>
</evidence>
<evidence type="ECO:0000256" key="4">
    <source>
        <dbReference type="ARBA" id="ARBA00022723"/>
    </source>
</evidence>
<keyword evidence="4 8" id="KW-0479">Metal-binding</keyword>
<comment type="similarity">
    <text evidence="7 8">Belongs to the PINc/VapC protein family.</text>
</comment>
<dbReference type="EMBL" id="JAUDZE010000001">
    <property type="protein sequence ID" value="MDN0013133.1"/>
    <property type="molecule type" value="Genomic_DNA"/>
</dbReference>
<evidence type="ECO:0000313" key="11">
    <source>
        <dbReference type="Proteomes" id="UP001168524"/>
    </source>
</evidence>
<evidence type="ECO:0000313" key="10">
    <source>
        <dbReference type="EMBL" id="MDN0013133.1"/>
    </source>
</evidence>
<gene>
    <name evidence="8" type="primary">vapC</name>
    <name evidence="10" type="ORF">QTA56_02625</name>
</gene>
<evidence type="ECO:0000259" key="9">
    <source>
        <dbReference type="Pfam" id="PF01850"/>
    </source>
</evidence>
<dbReference type="RefSeq" id="WP_267979407.1">
    <property type="nucleotide sequence ID" value="NZ_JAPQKF010000001.1"/>
</dbReference>
<dbReference type="InterPro" id="IPR002716">
    <property type="entry name" value="PIN_dom"/>
</dbReference>
<reference evidence="10" key="1">
    <citation type="submission" date="2023-06" db="EMBL/GenBank/DDBJ databases">
        <title>Two novel species of Acinetobacter isolated from motorbike repairing workshop in Vietnam.</title>
        <authorList>
            <person name="Le N.T.T."/>
        </authorList>
    </citation>
    <scope>NUCLEOTIDE SEQUENCE</scope>
    <source>
        <strain evidence="10">VNH17</strain>
    </source>
</reference>
<name>A0ABT7WKG6_9GAMM</name>
<feature type="domain" description="PIN" evidence="9">
    <location>
        <begin position="3"/>
        <end position="126"/>
    </location>
</feature>
<dbReference type="InterPro" id="IPR029060">
    <property type="entry name" value="PIN-like_dom_sf"/>
</dbReference>
<dbReference type="InterPro" id="IPR022907">
    <property type="entry name" value="VapC_family"/>
</dbReference>
<evidence type="ECO:0000256" key="5">
    <source>
        <dbReference type="ARBA" id="ARBA00022801"/>
    </source>
</evidence>
<dbReference type="Gene3D" id="3.40.50.1010">
    <property type="entry name" value="5'-nuclease"/>
    <property type="match status" value="1"/>
</dbReference>
<dbReference type="InterPro" id="IPR050556">
    <property type="entry name" value="Type_II_TA_system_RNase"/>
</dbReference>
<evidence type="ECO:0000256" key="2">
    <source>
        <dbReference type="ARBA" id="ARBA00022649"/>
    </source>
</evidence>
<keyword evidence="6 8" id="KW-0460">Magnesium</keyword>
<keyword evidence="11" id="KW-1185">Reference proteome</keyword>
<dbReference type="EC" id="3.1.-.-" evidence="8"/>
<evidence type="ECO:0000256" key="7">
    <source>
        <dbReference type="ARBA" id="ARBA00038093"/>
    </source>
</evidence>
<proteinExistence type="inferred from homology"/>